<evidence type="ECO:0008006" key="5">
    <source>
        <dbReference type="Google" id="ProtNLM"/>
    </source>
</evidence>
<keyword evidence="2" id="KW-0808">Transferase</keyword>
<proteinExistence type="inferred from homology"/>
<comment type="similarity">
    <text evidence="1">Belongs to the plant acyltransferase family.</text>
</comment>
<dbReference type="EMBL" id="LR862152">
    <property type="protein sequence ID" value="CAD1834504.1"/>
    <property type="molecule type" value="Genomic_DNA"/>
</dbReference>
<keyword evidence="3" id="KW-0012">Acyltransferase</keyword>
<evidence type="ECO:0000256" key="1">
    <source>
        <dbReference type="ARBA" id="ARBA00009861"/>
    </source>
</evidence>
<gene>
    <name evidence="4" type="ORF">CB5_LOCUS17715</name>
</gene>
<organism evidence="4">
    <name type="scientific">Ananas comosus var. bracteatus</name>
    <name type="common">red pineapple</name>
    <dbReference type="NCBI Taxonomy" id="296719"/>
    <lineage>
        <taxon>Eukaryota</taxon>
        <taxon>Viridiplantae</taxon>
        <taxon>Streptophyta</taxon>
        <taxon>Embryophyta</taxon>
        <taxon>Tracheophyta</taxon>
        <taxon>Spermatophyta</taxon>
        <taxon>Magnoliopsida</taxon>
        <taxon>Liliopsida</taxon>
        <taxon>Poales</taxon>
        <taxon>Bromeliaceae</taxon>
        <taxon>Bromelioideae</taxon>
        <taxon>Ananas</taxon>
    </lineage>
</organism>
<sequence length="446" mass="49560">MKVVVESSRIIKPAHNADHIPPPLTITQHIPLSVFDKVTFDTHIAVIYAFRPPTPPNSMIEEGLAKVLAEYREYAGRFGEDSEGNRVILLNDEGVRFVEASVDTTLSNAMPFKPSPSLLDFHPSADGVEELLLVQLTRFTCGSLVLGFSSHHTIADGHATSNFLVSWGLASRGLSISPLPLHDRTSLFVPRHPPQLEFEHRGVEFKSKKSRDSNMENPLKNEVVIHKAHFTKEFLSKLKATASVGRDQPYTTFQCLVAHLWRIVTKARGLNGCETTHVRIAVDGRRRMIPAVPDGYSGNLVLWAFPRANVRELMNRPLQYAADLIRTEVAKVEDSYLKSFIDFSSSGAVEEEGLMPTADADEMVLCPNLEVDCWTRFPFYDLNFGGGGPYYFVPSYLPVEGLLMLLPSFIGDGSIDAFVPCSIITWTPSSFVAIPWTSPSSLHTYV</sequence>
<evidence type="ECO:0000313" key="4">
    <source>
        <dbReference type="EMBL" id="CAD1834504.1"/>
    </source>
</evidence>
<dbReference type="PANTHER" id="PTHR31642">
    <property type="entry name" value="TRICHOTHECENE 3-O-ACETYLTRANSFERASE"/>
    <property type="match status" value="1"/>
</dbReference>
<evidence type="ECO:0000256" key="3">
    <source>
        <dbReference type="ARBA" id="ARBA00023315"/>
    </source>
</evidence>
<dbReference type="Gene3D" id="3.30.559.10">
    <property type="entry name" value="Chloramphenicol acetyltransferase-like domain"/>
    <property type="match status" value="2"/>
</dbReference>
<dbReference type="GO" id="GO:0016747">
    <property type="term" value="F:acyltransferase activity, transferring groups other than amino-acyl groups"/>
    <property type="evidence" value="ECO:0007669"/>
    <property type="project" value="UniProtKB-ARBA"/>
</dbReference>
<protein>
    <recommendedName>
        <fullName evidence="5">Agmatine coumaroyltransferase-2-like</fullName>
    </recommendedName>
</protein>
<dbReference type="FunFam" id="3.30.559.10:FF:000008">
    <property type="entry name" value="Tryptamine hydroxycinnamoyl transferase"/>
    <property type="match status" value="1"/>
</dbReference>
<dbReference type="InterPro" id="IPR023213">
    <property type="entry name" value="CAT-like_dom_sf"/>
</dbReference>
<dbReference type="Pfam" id="PF02458">
    <property type="entry name" value="Transferase"/>
    <property type="match status" value="1"/>
</dbReference>
<accession>A0A6V7PUG0</accession>
<reference evidence="4" key="1">
    <citation type="submission" date="2020-07" db="EMBL/GenBank/DDBJ databases">
        <authorList>
            <person name="Lin J."/>
        </authorList>
    </citation>
    <scope>NUCLEOTIDE SEQUENCE</scope>
</reference>
<dbReference type="PANTHER" id="PTHR31642:SF13">
    <property type="entry name" value="AGMATINE HYDROXYCINNAMOYLTRANSFERASE 1"/>
    <property type="match status" value="1"/>
</dbReference>
<name>A0A6V7PUG0_ANACO</name>
<evidence type="ECO:0000256" key="2">
    <source>
        <dbReference type="ARBA" id="ARBA00022679"/>
    </source>
</evidence>
<dbReference type="InterPro" id="IPR050317">
    <property type="entry name" value="Plant_Fungal_Acyltransferase"/>
</dbReference>
<dbReference type="AlphaFoldDB" id="A0A6V7PUG0"/>